<organism evidence="1">
    <name type="scientific">marine sediment metagenome</name>
    <dbReference type="NCBI Taxonomy" id="412755"/>
    <lineage>
        <taxon>unclassified sequences</taxon>
        <taxon>metagenomes</taxon>
        <taxon>ecological metagenomes</taxon>
    </lineage>
</organism>
<proteinExistence type="predicted"/>
<comment type="caution">
    <text evidence="1">The sequence shown here is derived from an EMBL/GenBank/DDBJ whole genome shotgun (WGS) entry which is preliminary data.</text>
</comment>
<sequence>VKLTAQFGLLHHLKDRGAMMQAQSLNQELGRPGSRVYKSYLESDLVFFRQLFKNFAFKLETVTRLRQWLDDLEGYTAGI</sequence>
<accession>A0A0F8ZU72</accession>
<dbReference type="EMBL" id="LAZR01061469">
    <property type="protein sequence ID" value="KKK63521.1"/>
    <property type="molecule type" value="Genomic_DNA"/>
</dbReference>
<reference evidence="1" key="1">
    <citation type="journal article" date="2015" name="Nature">
        <title>Complex archaea that bridge the gap between prokaryotes and eukaryotes.</title>
        <authorList>
            <person name="Spang A."/>
            <person name="Saw J.H."/>
            <person name="Jorgensen S.L."/>
            <person name="Zaremba-Niedzwiedzka K."/>
            <person name="Martijn J."/>
            <person name="Lind A.E."/>
            <person name="van Eijk R."/>
            <person name="Schleper C."/>
            <person name="Guy L."/>
            <person name="Ettema T.J."/>
        </authorList>
    </citation>
    <scope>NUCLEOTIDE SEQUENCE</scope>
</reference>
<protein>
    <submittedName>
        <fullName evidence="1">Uncharacterized protein</fullName>
    </submittedName>
</protein>
<gene>
    <name evidence="1" type="ORF">LCGC14_2993420</name>
</gene>
<evidence type="ECO:0000313" key="1">
    <source>
        <dbReference type="EMBL" id="KKK63521.1"/>
    </source>
</evidence>
<name>A0A0F8ZU72_9ZZZZ</name>
<feature type="non-terminal residue" evidence="1">
    <location>
        <position position="1"/>
    </location>
</feature>
<dbReference type="AlphaFoldDB" id="A0A0F8ZU72"/>